<feature type="transmembrane region" description="Helical" evidence="6">
    <location>
        <begin position="430"/>
        <end position="452"/>
    </location>
</feature>
<evidence type="ECO:0000313" key="7">
    <source>
        <dbReference type="EMBL" id="CAK7226848.1"/>
    </source>
</evidence>
<feature type="transmembrane region" description="Helical" evidence="6">
    <location>
        <begin position="116"/>
        <end position="136"/>
    </location>
</feature>
<dbReference type="InterPro" id="IPR036259">
    <property type="entry name" value="MFS_trans_sf"/>
</dbReference>
<dbReference type="Proteomes" id="UP001642406">
    <property type="component" value="Unassembled WGS sequence"/>
</dbReference>
<evidence type="ECO:0000256" key="6">
    <source>
        <dbReference type="SAM" id="Phobius"/>
    </source>
</evidence>
<evidence type="ECO:0000256" key="2">
    <source>
        <dbReference type="ARBA" id="ARBA00022692"/>
    </source>
</evidence>
<dbReference type="SUPFAM" id="SSF103473">
    <property type="entry name" value="MFS general substrate transporter"/>
    <property type="match status" value="1"/>
</dbReference>
<feature type="transmembrane region" description="Helical" evidence="6">
    <location>
        <begin position="473"/>
        <end position="494"/>
    </location>
</feature>
<evidence type="ECO:0008006" key="9">
    <source>
        <dbReference type="Google" id="ProtNLM"/>
    </source>
</evidence>
<feature type="transmembrane region" description="Helical" evidence="6">
    <location>
        <begin position="203"/>
        <end position="220"/>
    </location>
</feature>
<feature type="transmembrane region" description="Helical" evidence="6">
    <location>
        <begin position="569"/>
        <end position="589"/>
    </location>
</feature>
<dbReference type="PANTHER" id="PTHR23502:SF149">
    <property type="entry name" value="TRANSPORTER, PUTATIVE-RELATED"/>
    <property type="match status" value="1"/>
</dbReference>
<organism evidence="7 8">
    <name type="scientific">Sporothrix bragantina</name>
    <dbReference type="NCBI Taxonomy" id="671064"/>
    <lineage>
        <taxon>Eukaryota</taxon>
        <taxon>Fungi</taxon>
        <taxon>Dikarya</taxon>
        <taxon>Ascomycota</taxon>
        <taxon>Pezizomycotina</taxon>
        <taxon>Sordariomycetes</taxon>
        <taxon>Sordariomycetidae</taxon>
        <taxon>Ophiostomatales</taxon>
        <taxon>Ophiostomataceae</taxon>
        <taxon>Sporothrix</taxon>
    </lineage>
</organism>
<keyword evidence="8" id="KW-1185">Reference proteome</keyword>
<feature type="transmembrane region" description="Helical" evidence="6">
    <location>
        <begin position="500"/>
        <end position="525"/>
    </location>
</feature>
<feature type="transmembrane region" description="Helical" evidence="6">
    <location>
        <begin position="537"/>
        <end position="557"/>
    </location>
</feature>
<comment type="subcellular location">
    <subcellularLocation>
        <location evidence="1">Membrane</location>
        <topology evidence="1">Multi-pass membrane protein</topology>
    </subcellularLocation>
</comment>
<proteinExistence type="predicted"/>
<evidence type="ECO:0000256" key="5">
    <source>
        <dbReference type="SAM" id="MobiDB-lite"/>
    </source>
</evidence>
<evidence type="ECO:0000256" key="3">
    <source>
        <dbReference type="ARBA" id="ARBA00022989"/>
    </source>
</evidence>
<dbReference type="Gene3D" id="1.20.1250.20">
    <property type="entry name" value="MFS general substrate transporter like domains"/>
    <property type="match status" value="1"/>
</dbReference>
<comment type="caution">
    <text evidence="7">The sequence shown here is derived from an EMBL/GenBank/DDBJ whole genome shotgun (WGS) entry which is preliminary data.</text>
</comment>
<accession>A0ABP0C4V3</accession>
<reference evidence="7 8" key="1">
    <citation type="submission" date="2024-01" db="EMBL/GenBank/DDBJ databases">
        <authorList>
            <person name="Allen C."/>
            <person name="Tagirdzhanova G."/>
        </authorList>
    </citation>
    <scope>NUCLEOTIDE SEQUENCE [LARGE SCALE GENOMIC DNA]</scope>
</reference>
<feature type="region of interest" description="Disordered" evidence="5">
    <location>
        <begin position="276"/>
        <end position="301"/>
    </location>
</feature>
<gene>
    <name evidence="7" type="ORF">SBRCBS47491_006367</name>
</gene>
<keyword evidence="4 6" id="KW-0472">Membrane</keyword>
<evidence type="ECO:0000256" key="1">
    <source>
        <dbReference type="ARBA" id="ARBA00004141"/>
    </source>
</evidence>
<evidence type="ECO:0000313" key="8">
    <source>
        <dbReference type="Proteomes" id="UP001642406"/>
    </source>
</evidence>
<protein>
    <recommendedName>
        <fullName evidence="9">Major facilitator superfamily (MFS) profile domain-containing protein</fullName>
    </recommendedName>
</protein>
<dbReference type="EMBL" id="CAWUHC010000062">
    <property type="protein sequence ID" value="CAK7226848.1"/>
    <property type="molecule type" value="Genomic_DNA"/>
</dbReference>
<sequence length="605" mass="66438">MDEHLDASAIHEIEDIVGTKIYPGTEIMRDVGSHHFLRAGGETGEGQTQSKCRVLVPQPNDDPNDPLNWTPLWKSLTIFAVTTFTLCMNLGPLACAPMFNSYMAEWNKSLGDVVQFTGIVVLVMGFSNFLWVPLIVKFGRRPVAIIGATLCAASAIWRAKSNSYGSFIGACVLNGLGAGPSEPMMPQVIADIAFLHDRGKYQTLYYSTYFISLMVGPIISGAMDYQAGWRSFWWLNLGISVFSLVVLIFCFPETRYDRVAVQAAGVTASSASDAITNDDVSRPETTTSTGKGNILGGNTNGLGQGAPAEIEQIEQLNDDSRRTSGDKAMGSDTVGADAKSGLDSQHVDRYLGISKPSRARFGFYLRDEPHIRSTRSFRRELWLPFYLFTFPIVEFAAVGVAWSASNFLVANLTQAQAFSAPPYNYSSQTIGLFNLAIFIGAAIGLLTCGPFSDMTAAWLTRRNNGIREPEFRLLAMVPYVCCLVVGSTVVAVGYHQYWKWQIIVIVGYTLLGVQVAGLPSIVSTYAIDSYRPVTGSIFIPVVVYKNGWAYAMSWFLTPWIEKAGYLTPIMANMGIALFFCSMAIPLWFWGKNLRGVTSKSFVHKL</sequence>
<feature type="transmembrane region" description="Helical" evidence="6">
    <location>
        <begin position="76"/>
        <end position="95"/>
    </location>
</feature>
<evidence type="ECO:0000256" key="4">
    <source>
        <dbReference type="ARBA" id="ARBA00023136"/>
    </source>
</evidence>
<keyword evidence="2 6" id="KW-0812">Transmembrane</keyword>
<feature type="transmembrane region" description="Helical" evidence="6">
    <location>
        <begin position="381"/>
        <end position="402"/>
    </location>
</feature>
<dbReference type="Pfam" id="PF07690">
    <property type="entry name" value="MFS_1"/>
    <property type="match status" value="1"/>
</dbReference>
<name>A0ABP0C4V3_9PEZI</name>
<feature type="transmembrane region" description="Helical" evidence="6">
    <location>
        <begin position="232"/>
        <end position="251"/>
    </location>
</feature>
<dbReference type="PANTHER" id="PTHR23502">
    <property type="entry name" value="MAJOR FACILITATOR SUPERFAMILY"/>
    <property type="match status" value="1"/>
</dbReference>
<keyword evidence="3 6" id="KW-1133">Transmembrane helix</keyword>
<dbReference type="InterPro" id="IPR011701">
    <property type="entry name" value="MFS"/>
</dbReference>